<dbReference type="GO" id="GO:0030010">
    <property type="term" value="P:establishment of cell polarity"/>
    <property type="evidence" value="ECO:0007669"/>
    <property type="project" value="UniProtKB-ARBA"/>
</dbReference>
<dbReference type="OMA" id="SIVRHYY"/>
<name>Q24C74_TETTS</name>
<evidence type="ECO:0000313" key="7">
    <source>
        <dbReference type="EMBL" id="EAS05364.1"/>
    </source>
</evidence>
<evidence type="ECO:0000256" key="5">
    <source>
        <dbReference type="PIRSR" id="PIRSR606689-2"/>
    </source>
</evidence>
<dbReference type="InterPro" id="IPR024156">
    <property type="entry name" value="Small_GTPase_ARF"/>
</dbReference>
<dbReference type="KEGG" id="tet:TTHERM_00696970"/>
<dbReference type="SMART" id="SM00178">
    <property type="entry name" value="SAR"/>
    <property type="match status" value="1"/>
</dbReference>
<accession>Q24C74</accession>
<keyword evidence="3 4" id="KW-0342">GTP-binding</keyword>
<dbReference type="eggNOG" id="KOG0070">
    <property type="taxonomic scope" value="Eukaryota"/>
</dbReference>
<keyword evidence="2 4" id="KW-0547">Nucleotide-binding</keyword>
<dbReference type="InterPro" id="IPR027417">
    <property type="entry name" value="P-loop_NTPase"/>
</dbReference>
<dbReference type="GO" id="GO:0005525">
    <property type="term" value="F:GTP binding"/>
    <property type="evidence" value="ECO:0007669"/>
    <property type="project" value="UniProtKB-KW"/>
</dbReference>
<comment type="similarity">
    <text evidence="1 6">Belongs to the small GTPase superfamily. Arf family.</text>
</comment>
<dbReference type="InterPro" id="IPR006689">
    <property type="entry name" value="Small_GTPase_ARF/SAR"/>
</dbReference>
<dbReference type="EMBL" id="GG662372">
    <property type="protein sequence ID" value="EAS05364.1"/>
    <property type="molecule type" value="Genomic_DNA"/>
</dbReference>
<organism evidence="7 8">
    <name type="scientific">Tetrahymena thermophila (strain SB210)</name>
    <dbReference type="NCBI Taxonomy" id="312017"/>
    <lineage>
        <taxon>Eukaryota</taxon>
        <taxon>Sar</taxon>
        <taxon>Alveolata</taxon>
        <taxon>Ciliophora</taxon>
        <taxon>Intramacronucleata</taxon>
        <taxon>Oligohymenophorea</taxon>
        <taxon>Hymenostomatida</taxon>
        <taxon>Tetrahymenina</taxon>
        <taxon>Tetrahymenidae</taxon>
        <taxon>Tetrahymena</taxon>
    </lineage>
</organism>
<proteinExistence type="inferred from homology"/>
<dbReference type="SMART" id="SM00177">
    <property type="entry name" value="ARF"/>
    <property type="match status" value="1"/>
</dbReference>
<dbReference type="InterPro" id="IPR005225">
    <property type="entry name" value="Small_GTP-bd"/>
</dbReference>
<keyword evidence="5" id="KW-0479">Metal-binding</keyword>
<dbReference type="RefSeq" id="XP_001025609.1">
    <property type="nucleotide sequence ID" value="XM_001025609.1"/>
</dbReference>
<feature type="binding site" evidence="5">
    <location>
        <position position="31"/>
    </location>
    <ligand>
        <name>Mg(2+)</name>
        <dbReference type="ChEBI" id="CHEBI:18420"/>
    </ligand>
</feature>
<dbReference type="Proteomes" id="UP000009168">
    <property type="component" value="Unassembled WGS sequence"/>
</dbReference>
<dbReference type="InParanoid" id="Q24C74"/>
<dbReference type="NCBIfam" id="TIGR00231">
    <property type="entry name" value="small_GTP"/>
    <property type="match status" value="1"/>
</dbReference>
<dbReference type="CDD" id="cd00878">
    <property type="entry name" value="Arf_Arl"/>
    <property type="match status" value="1"/>
</dbReference>
<dbReference type="PROSITE" id="PS51417">
    <property type="entry name" value="ARF"/>
    <property type="match status" value="1"/>
</dbReference>
<gene>
    <name evidence="7" type="ORF">TTHERM_00696970</name>
</gene>
<feature type="binding site" evidence="4">
    <location>
        <begin position="126"/>
        <end position="129"/>
    </location>
    <ligand>
        <name>GTP</name>
        <dbReference type="ChEBI" id="CHEBI:37565"/>
    </ligand>
</feature>
<dbReference type="PANTHER" id="PTHR11711">
    <property type="entry name" value="ADP RIBOSYLATION FACTOR-RELATED"/>
    <property type="match status" value="1"/>
</dbReference>
<evidence type="ECO:0000313" key="8">
    <source>
        <dbReference type="Proteomes" id="UP000009168"/>
    </source>
</evidence>
<dbReference type="GO" id="GO:0046872">
    <property type="term" value="F:metal ion binding"/>
    <property type="evidence" value="ECO:0007669"/>
    <property type="project" value="UniProtKB-KW"/>
</dbReference>
<dbReference type="STRING" id="312017.Q24C74"/>
<evidence type="ECO:0000256" key="1">
    <source>
        <dbReference type="ARBA" id="ARBA00010290"/>
    </source>
</evidence>
<dbReference type="AlphaFoldDB" id="Q24C74"/>
<evidence type="ECO:0000256" key="3">
    <source>
        <dbReference type="ARBA" id="ARBA00023134"/>
    </source>
</evidence>
<dbReference type="GeneID" id="7840939"/>
<evidence type="ECO:0000256" key="4">
    <source>
        <dbReference type="PIRSR" id="PIRSR606689-1"/>
    </source>
</evidence>
<feature type="binding site" evidence="5">
    <location>
        <position position="48"/>
    </location>
    <ligand>
        <name>Mg(2+)</name>
        <dbReference type="ChEBI" id="CHEBI:18420"/>
    </ligand>
</feature>
<protein>
    <submittedName>
        <fullName evidence="7">ADP-ribosylation factor(Arf)/Arf-like (Arl) small GTPase family protein</fullName>
    </submittedName>
</protein>
<keyword evidence="5" id="KW-0460">Magnesium</keyword>
<dbReference type="GO" id="GO:0003924">
    <property type="term" value="F:GTPase activity"/>
    <property type="evidence" value="ECO:0007669"/>
    <property type="project" value="InterPro"/>
</dbReference>
<dbReference type="FunFam" id="3.40.50.300:FF:000412">
    <property type="entry name" value="ADP-ribosylation factor 1"/>
    <property type="match status" value="1"/>
</dbReference>
<keyword evidence="8" id="KW-1185">Reference proteome</keyword>
<feature type="binding site" evidence="4">
    <location>
        <begin position="24"/>
        <end position="31"/>
    </location>
    <ligand>
        <name>GTP</name>
        <dbReference type="ChEBI" id="CHEBI:37565"/>
    </ligand>
</feature>
<reference evidence="8" key="1">
    <citation type="journal article" date="2006" name="PLoS Biol.">
        <title>Macronuclear genome sequence of the ciliate Tetrahymena thermophila, a model eukaryote.</title>
        <authorList>
            <person name="Eisen J.A."/>
            <person name="Coyne R.S."/>
            <person name="Wu M."/>
            <person name="Wu D."/>
            <person name="Thiagarajan M."/>
            <person name="Wortman J.R."/>
            <person name="Badger J.H."/>
            <person name="Ren Q."/>
            <person name="Amedeo P."/>
            <person name="Jones K.M."/>
            <person name="Tallon L.J."/>
            <person name="Delcher A.L."/>
            <person name="Salzberg S.L."/>
            <person name="Silva J.C."/>
            <person name="Haas B.J."/>
            <person name="Majoros W.H."/>
            <person name="Farzad M."/>
            <person name="Carlton J.M."/>
            <person name="Smith R.K. Jr."/>
            <person name="Garg J."/>
            <person name="Pearlman R.E."/>
            <person name="Karrer K.M."/>
            <person name="Sun L."/>
            <person name="Manning G."/>
            <person name="Elde N.C."/>
            <person name="Turkewitz A.P."/>
            <person name="Asai D.J."/>
            <person name="Wilkes D.E."/>
            <person name="Wang Y."/>
            <person name="Cai H."/>
            <person name="Collins K."/>
            <person name="Stewart B.A."/>
            <person name="Lee S.R."/>
            <person name="Wilamowska K."/>
            <person name="Weinberg Z."/>
            <person name="Ruzzo W.L."/>
            <person name="Wloga D."/>
            <person name="Gaertig J."/>
            <person name="Frankel J."/>
            <person name="Tsao C.-C."/>
            <person name="Gorovsky M.A."/>
            <person name="Keeling P.J."/>
            <person name="Waller R.F."/>
            <person name="Patron N.J."/>
            <person name="Cherry J.M."/>
            <person name="Stover N.A."/>
            <person name="Krieger C.J."/>
            <person name="del Toro C."/>
            <person name="Ryder H.F."/>
            <person name="Williamson S.C."/>
            <person name="Barbeau R.A."/>
            <person name="Hamilton E.P."/>
            <person name="Orias E."/>
        </authorList>
    </citation>
    <scope>NUCLEOTIDE SEQUENCE [LARGE SCALE GENOMIC DNA]</scope>
    <source>
        <strain evidence="8">SB210</strain>
    </source>
</reference>
<dbReference type="PRINTS" id="PR00328">
    <property type="entry name" value="SAR1GTPBP"/>
</dbReference>
<evidence type="ECO:0000256" key="6">
    <source>
        <dbReference type="RuleBase" id="RU003925"/>
    </source>
</evidence>
<sequence>MGQLILKALNALQSQKQRKILMLGLDAAGKTTILYQMKFGQNIQSVPTIGFGVESIEYKNIKFIVWDIGGQWKLRQFWLHYLQGNNALIYVLDSTDLERMDDAKQALEMVLSSSDMTGIPVLILANKQDVATMNVSEIQNKIQLHTIKGIGEWFIQGCCALNGEGLFDGLYWLLKVLNKQQK</sequence>
<dbReference type="Gene3D" id="3.40.50.300">
    <property type="entry name" value="P-loop containing nucleotide triphosphate hydrolases"/>
    <property type="match status" value="1"/>
</dbReference>
<dbReference type="Pfam" id="PF00025">
    <property type="entry name" value="Arf"/>
    <property type="match status" value="1"/>
</dbReference>
<feature type="binding site" evidence="4">
    <location>
        <position position="70"/>
    </location>
    <ligand>
        <name>GTP</name>
        <dbReference type="ChEBI" id="CHEBI:37565"/>
    </ligand>
</feature>
<dbReference type="OrthoDB" id="307986at2759"/>
<dbReference type="SUPFAM" id="SSF52540">
    <property type="entry name" value="P-loop containing nucleoside triphosphate hydrolases"/>
    <property type="match status" value="1"/>
</dbReference>
<evidence type="ECO:0000256" key="2">
    <source>
        <dbReference type="ARBA" id="ARBA00022741"/>
    </source>
</evidence>
<dbReference type="HOGENOM" id="CLU_040729_9_3_1"/>